<sequence length="31" mass="3567">MLFLGVYAFCCVICKEPCMWGLCVTRLPLAW</sequence>
<accession>A0A0E9XNG5</accession>
<reference evidence="1" key="1">
    <citation type="submission" date="2014-11" db="EMBL/GenBank/DDBJ databases">
        <authorList>
            <person name="Amaro Gonzalez C."/>
        </authorList>
    </citation>
    <scope>NUCLEOTIDE SEQUENCE</scope>
</reference>
<dbReference type="EMBL" id="GBXM01004616">
    <property type="protein sequence ID" value="JAI03962.1"/>
    <property type="molecule type" value="Transcribed_RNA"/>
</dbReference>
<proteinExistence type="predicted"/>
<organism evidence="1">
    <name type="scientific">Anguilla anguilla</name>
    <name type="common">European freshwater eel</name>
    <name type="synonym">Muraena anguilla</name>
    <dbReference type="NCBI Taxonomy" id="7936"/>
    <lineage>
        <taxon>Eukaryota</taxon>
        <taxon>Metazoa</taxon>
        <taxon>Chordata</taxon>
        <taxon>Craniata</taxon>
        <taxon>Vertebrata</taxon>
        <taxon>Euteleostomi</taxon>
        <taxon>Actinopterygii</taxon>
        <taxon>Neopterygii</taxon>
        <taxon>Teleostei</taxon>
        <taxon>Anguilliformes</taxon>
        <taxon>Anguillidae</taxon>
        <taxon>Anguilla</taxon>
    </lineage>
</organism>
<reference evidence="1" key="2">
    <citation type="journal article" date="2015" name="Fish Shellfish Immunol.">
        <title>Early steps in the European eel (Anguilla anguilla)-Vibrio vulnificus interaction in the gills: Role of the RtxA13 toxin.</title>
        <authorList>
            <person name="Callol A."/>
            <person name="Pajuelo D."/>
            <person name="Ebbesson L."/>
            <person name="Teles M."/>
            <person name="MacKenzie S."/>
            <person name="Amaro C."/>
        </authorList>
    </citation>
    <scope>NUCLEOTIDE SEQUENCE</scope>
</reference>
<name>A0A0E9XNG5_ANGAN</name>
<protein>
    <submittedName>
        <fullName evidence="1">Uncharacterized protein</fullName>
    </submittedName>
</protein>
<dbReference type="AlphaFoldDB" id="A0A0E9XNG5"/>
<evidence type="ECO:0000313" key="1">
    <source>
        <dbReference type="EMBL" id="JAI03962.1"/>
    </source>
</evidence>